<dbReference type="InterPro" id="IPR003029">
    <property type="entry name" value="S1_domain"/>
</dbReference>
<dbReference type="SMART" id="SM00316">
    <property type="entry name" value="S1"/>
    <property type="match status" value="1"/>
</dbReference>
<feature type="domain" description="S1 motif" evidence="3">
    <location>
        <begin position="6"/>
        <end position="74"/>
    </location>
</feature>
<dbReference type="GO" id="GO:0006412">
    <property type="term" value="P:translation"/>
    <property type="evidence" value="ECO:0007669"/>
    <property type="project" value="TreeGrafter"/>
</dbReference>
<gene>
    <name evidence="4" type="ORF">SAMN02745975_00984</name>
</gene>
<organism evidence="4 5">
    <name type="scientific">Geosporobacter subterraneus DSM 17957</name>
    <dbReference type="NCBI Taxonomy" id="1121919"/>
    <lineage>
        <taxon>Bacteria</taxon>
        <taxon>Bacillati</taxon>
        <taxon>Bacillota</taxon>
        <taxon>Clostridia</taxon>
        <taxon>Peptostreptococcales</taxon>
        <taxon>Thermotaleaceae</taxon>
        <taxon>Geosporobacter</taxon>
    </lineage>
</organism>
<feature type="compositionally biased region" description="Polar residues" evidence="2">
    <location>
        <begin position="82"/>
        <end position="91"/>
    </location>
</feature>
<comment type="function">
    <text evidence="1">Binds mRNA; thus facilitating recognition of the initiation point. It is needed to translate mRNA with a short Shine-Dalgarno (SD) purine-rich sequence.</text>
</comment>
<dbReference type="Gene3D" id="2.40.50.140">
    <property type="entry name" value="Nucleic acid-binding proteins"/>
    <property type="match status" value="1"/>
</dbReference>
<evidence type="ECO:0000313" key="5">
    <source>
        <dbReference type="Proteomes" id="UP000184536"/>
    </source>
</evidence>
<feature type="region of interest" description="Disordered" evidence="2">
    <location>
        <begin position="113"/>
        <end position="142"/>
    </location>
</feature>
<evidence type="ECO:0000256" key="2">
    <source>
        <dbReference type="SAM" id="MobiDB-lite"/>
    </source>
</evidence>
<dbReference type="GO" id="GO:0003729">
    <property type="term" value="F:mRNA binding"/>
    <property type="evidence" value="ECO:0007669"/>
    <property type="project" value="TreeGrafter"/>
</dbReference>
<dbReference type="OrthoDB" id="9810507at2"/>
<name>A0A1M6FF00_9FIRM</name>
<evidence type="ECO:0000256" key="1">
    <source>
        <dbReference type="ARBA" id="ARBA00025604"/>
    </source>
</evidence>
<keyword evidence="5" id="KW-1185">Reference proteome</keyword>
<dbReference type="InterPro" id="IPR050437">
    <property type="entry name" value="Ribos_protein_bS1-like"/>
</dbReference>
<dbReference type="FunFam" id="2.40.50.140:FF:000103">
    <property type="entry name" value="protein RRP5 homolog"/>
    <property type="match status" value="1"/>
</dbReference>
<dbReference type="PROSITE" id="PS50126">
    <property type="entry name" value="S1"/>
    <property type="match status" value="1"/>
</dbReference>
<dbReference type="SUPFAM" id="SSF50249">
    <property type="entry name" value="Nucleic acid-binding proteins"/>
    <property type="match status" value="1"/>
</dbReference>
<dbReference type="NCBIfam" id="NF004473">
    <property type="entry name" value="PRK05807.1"/>
    <property type="match status" value="1"/>
</dbReference>
<dbReference type="InterPro" id="IPR012340">
    <property type="entry name" value="NA-bd_OB-fold"/>
</dbReference>
<evidence type="ECO:0000313" key="4">
    <source>
        <dbReference type="EMBL" id="SHI96310.1"/>
    </source>
</evidence>
<dbReference type="AlphaFoldDB" id="A0A1M6FF00"/>
<dbReference type="CDD" id="cd05692">
    <property type="entry name" value="S1_RPS1_repeat_hs4"/>
    <property type="match status" value="1"/>
</dbReference>
<protein>
    <submittedName>
        <fullName evidence="4">S1 RNA binding domain protein</fullName>
    </submittedName>
</protein>
<dbReference type="GO" id="GO:0003735">
    <property type="term" value="F:structural constituent of ribosome"/>
    <property type="evidence" value="ECO:0007669"/>
    <property type="project" value="TreeGrafter"/>
</dbReference>
<feature type="region of interest" description="Disordered" evidence="2">
    <location>
        <begin position="74"/>
        <end position="95"/>
    </location>
</feature>
<proteinExistence type="predicted"/>
<dbReference type="Proteomes" id="UP000184536">
    <property type="component" value="Unassembled WGS sequence"/>
</dbReference>
<dbReference type="EMBL" id="FQZV01000011">
    <property type="protein sequence ID" value="SHI96310.1"/>
    <property type="molecule type" value="Genomic_DNA"/>
</dbReference>
<dbReference type="RefSeq" id="WP_110940251.1">
    <property type="nucleotide sequence ID" value="NZ_FQZV01000011.1"/>
</dbReference>
<dbReference type="Pfam" id="PF00575">
    <property type="entry name" value="S1"/>
    <property type="match status" value="1"/>
</dbReference>
<accession>A0A1M6FF00</accession>
<evidence type="ECO:0000259" key="3">
    <source>
        <dbReference type="PROSITE" id="PS50126"/>
    </source>
</evidence>
<reference evidence="5" key="1">
    <citation type="submission" date="2016-11" db="EMBL/GenBank/DDBJ databases">
        <authorList>
            <person name="Varghese N."/>
            <person name="Submissions S."/>
        </authorList>
    </citation>
    <scope>NUCLEOTIDE SEQUENCE [LARGE SCALE GENOMIC DNA]</scope>
    <source>
        <strain evidence="5">DSM 17957</strain>
    </source>
</reference>
<sequence>MPVEIGKVIEGTVTGITNFGAFIQLPEGKTGLCHISEVADDYVKNIHNYLKEQQKVKVKVISVDGNGKISLSIRQAQVKPPSKSSQPVQTEWQRKNVDAGLSFEDKLSKFFKDSDEKQQQLKKHGKDNRKGNGFNTRKEILK</sequence>
<dbReference type="STRING" id="1121919.SAMN02745975_00984"/>
<dbReference type="PANTHER" id="PTHR10724">
    <property type="entry name" value="30S RIBOSOMAL PROTEIN S1"/>
    <property type="match status" value="1"/>
</dbReference>